<evidence type="ECO:0000313" key="3">
    <source>
        <dbReference type="Proteomes" id="UP000324800"/>
    </source>
</evidence>
<dbReference type="Proteomes" id="UP000324800">
    <property type="component" value="Unassembled WGS sequence"/>
</dbReference>
<feature type="compositionally biased region" description="Polar residues" evidence="1">
    <location>
        <begin position="71"/>
        <end position="91"/>
    </location>
</feature>
<protein>
    <submittedName>
        <fullName evidence="2">Uncharacterized protein</fullName>
    </submittedName>
</protein>
<feature type="non-terminal residue" evidence="2">
    <location>
        <position position="117"/>
    </location>
</feature>
<reference evidence="2 3" key="1">
    <citation type="submission" date="2019-03" db="EMBL/GenBank/DDBJ databases">
        <title>Single cell metagenomics reveals metabolic interactions within the superorganism composed of flagellate Streblomastix strix and complex community of Bacteroidetes bacteria on its surface.</title>
        <authorList>
            <person name="Treitli S.C."/>
            <person name="Kolisko M."/>
            <person name="Husnik F."/>
            <person name="Keeling P."/>
            <person name="Hampl V."/>
        </authorList>
    </citation>
    <scope>NUCLEOTIDE SEQUENCE [LARGE SCALE GENOMIC DNA]</scope>
    <source>
        <strain evidence="2">ST1C</strain>
    </source>
</reference>
<feature type="compositionally biased region" description="Basic and acidic residues" evidence="1">
    <location>
        <begin position="28"/>
        <end position="42"/>
    </location>
</feature>
<accession>A0A5J4WW36</accession>
<evidence type="ECO:0000256" key="1">
    <source>
        <dbReference type="SAM" id="MobiDB-lite"/>
    </source>
</evidence>
<evidence type="ECO:0000313" key="2">
    <source>
        <dbReference type="EMBL" id="KAA6398565.1"/>
    </source>
</evidence>
<dbReference type="EMBL" id="SNRW01000930">
    <property type="protein sequence ID" value="KAA6398565.1"/>
    <property type="molecule type" value="Genomic_DNA"/>
</dbReference>
<feature type="compositionally biased region" description="Pro residues" evidence="1">
    <location>
        <begin position="92"/>
        <end position="117"/>
    </location>
</feature>
<gene>
    <name evidence="2" type="ORF">EZS28_005913</name>
</gene>
<sequence>MDTQDSNLGQGVKRSVVRERVRQRGHDMIFLEHADDTDRTPLEPDIIPVPRQRGIPVSSRGQKKNEKRQTESTNSTNISPQFQTYPAQQPVYTPPFQQPYPSPYPAVYPPPYGALYP</sequence>
<comment type="caution">
    <text evidence="2">The sequence shown here is derived from an EMBL/GenBank/DDBJ whole genome shotgun (WGS) entry which is preliminary data.</text>
</comment>
<proteinExistence type="predicted"/>
<name>A0A5J4WW36_9EUKA</name>
<feature type="region of interest" description="Disordered" evidence="1">
    <location>
        <begin position="1"/>
        <end position="20"/>
    </location>
</feature>
<dbReference type="AlphaFoldDB" id="A0A5J4WW36"/>
<feature type="region of interest" description="Disordered" evidence="1">
    <location>
        <begin position="28"/>
        <end position="117"/>
    </location>
</feature>
<organism evidence="2 3">
    <name type="scientific">Streblomastix strix</name>
    <dbReference type="NCBI Taxonomy" id="222440"/>
    <lineage>
        <taxon>Eukaryota</taxon>
        <taxon>Metamonada</taxon>
        <taxon>Preaxostyla</taxon>
        <taxon>Oxymonadida</taxon>
        <taxon>Streblomastigidae</taxon>
        <taxon>Streblomastix</taxon>
    </lineage>
</organism>